<sequence>MTIKKKEWDRWQGITDEINAENAVLRNIKERLDKQTKKDLEKYGKTVNPDDYSVTGWIEHAQDELIDALVYLETLKQKEWLDELPRKKL</sequence>
<dbReference type="EMBL" id="FOXD01000002">
    <property type="protein sequence ID" value="SFP10276.1"/>
    <property type="molecule type" value="Genomic_DNA"/>
</dbReference>
<dbReference type="Proteomes" id="UP000198892">
    <property type="component" value="Unassembled WGS sequence"/>
</dbReference>
<evidence type="ECO:0000313" key="2">
    <source>
        <dbReference type="Proteomes" id="UP000198892"/>
    </source>
</evidence>
<proteinExistence type="predicted"/>
<keyword evidence="2" id="KW-1185">Reference proteome</keyword>
<reference evidence="2" key="1">
    <citation type="submission" date="2016-10" db="EMBL/GenBank/DDBJ databases">
        <authorList>
            <person name="Varghese N."/>
            <person name="Submissions S."/>
        </authorList>
    </citation>
    <scope>NUCLEOTIDE SEQUENCE [LARGE SCALE GENOMIC DNA]</scope>
    <source>
        <strain evidence="2">S7</strain>
    </source>
</reference>
<dbReference type="AlphaFoldDB" id="A0A1I5MMV9"/>
<gene>
    <name evidence="1" type="ORF">SAMN05518683_102272</name>
</gene>
<dbReference type="STRING" id="1884432.SAMN05518683_102272"/>
<dbReference type="RefSeq" id="WP_093335103.1">
    <property type="nucleotide sequence ID" value="NZ_FOXD01000002.1"/>
</dbReference>
<protein>
    <submittedName>
        <fullName evidence="1">Uncharacterized protein</fullName>
    </submittedName>
</protein>
<evidence type="ECO:0000313" key="1">
    <source>
        <dbReference type="EMBL" id="SFP10276.1"/>
    </source>
</evidence>
<name>A0A1I5MMV9_9BACI</name>
<accession>A0A1I5MMV9</accession>
<dbReference type="OrthoDB" id="2971716at2"/>
<organism evidence="1 2">
    <name type="scientific">Salibacterium halotolerans</name>
    <dbReference type="NCBI Taxonomy" id="1884432"/>
    <lineage>
        <taxon>Bacteria</taxon>
        <taxon>Bacillati</taxon>
        <taxon>Bacillota</taxon>
        <taxon>Bacilli</taxon>
        <taxon>Bacillales</taxon>
        <taxon>Bacillaceae</taxon>
    </lineage>
</organism>